<evidence type="ECO:0000313" key="5">
    <source>
        <dbReference type="Proteomes" id="UP000314616"/>
    </source>
</evidence>
<keyword evidence="3" id="KW-0560">Oxidoreductase</keyword>
<keyword evidence="2" id="KW-0288">FMN</keyword>
<dbReference type="KEGG" id="gyu:FE374_10780"/>
<protein>
    <submittedName>
        <fullName evidence="4">Nitronate monooxygenase</fullName>
    </submittedName>
</protein>
<dbReference type="InterPro" id="IPR013785">
    <property type="entry name" value="Aldolase_TIM"/>
</dbReference>
<dbReference type="PANTHER" id="PTHR32332:SF31">
    <property type="entry name" value="2-NITROPROPANE DIOXYGENASE FAMILY, PUTATIVE (AFU_ORTHOLOGUE AFUA_2G09850)-RELATED"/>
    <property type="match status" value="1"/>
</dbReference>
<evidence type="ECO:0000256" key="2">
    <source>
        <dbReference type="ARBA" id="ARBA00022643"/>
    </source>
</evidence>
<reference evidence="4 5" key="1">
    <citation type="submission" date="2019-05" db="EMBL/GenBank/DDBJ databases">
        <title>Georgenia *** sp. nov., and Georgenia *** sp. nov., isolated from the intestinal contents of plateau pika (Ochotona curzoniae) in the Qinghai-Tibet plateau of China.</title>
        <authorList>
            <person name="Tian Z."/>
        </authorList>
    </citation>
    <scope>NUCLEOTIDE SEQUENCE [LARGE SCALE GENOMIC DNA]</scope>
    <source>
        <strain evidence="4 5">Z443</strain>
    </source>
</reference>
<sequence>MRTWLTDAFALDVPVVCAPMAGPGEGPLAAAVSAAGGLGMIGVGAAQTPDWVEEHAATARAAGRSFGIGLMAWVLESRPDLLDAAIAARPALVSVSFGTFEPHVRRVKDAGIAVTTQAGNLDEARRAEQAGVDLVVARGAEAGGHGRADVGTLPLLQTVLEHVQVPVLAAGGIAGPRGLAAVLAAGAAGAWVGTAFLGCPEAATTPDARRALFAATDTATAYGRVFDVGSRVPWPPEFGGRALRNTYLDTWEGRLDELADDEEAVEQLARARATHDYDVAYLYAGQGVGMLREERPAAAVLADFARAAETRHRP</sequence>
<name>A0A5B8C3C8_9MICO</name>
<proteinExistence type="predicted"/>
<evidence type="ECO:0000256" key="3">
    <source>
        <dbReference type="ARBA" id="ARBA00023002"/>
    </source>
</evidence>
<dbReference type="Gene3D" id="3.20.20.70">
    <property type="entry name" value="Aldolase class I"/>
    <property type="match status" value="1"/>
</dbReference>
<evidence type="ECO:0000256" key="1">
    <source>
        <dbReference type="ARBA" id="ARBA00022630"/>
    </source>
</evidence>
<keyword evidence="1" id="KW-0285">Flavoprotein</keyword>
<dbReference type="Pfam" id="PF03060">
    <property type="entry name" value="NMO"/>
    <property type="match status" value="2"/>
</dbReference>
<dbReference type="InterPro" id="IPR004136">
    <property type="entry name" value="NMO"/>
</dbReference>
<keyword evidence="4" id="KW-0503">Monooxygenase</keyword>
<evidence type="ECO:0000313" key="4">
    <source>
        <dbReference type="EMBL" id="QDC25024.1"/>
    </source>
</evidence>
<gene>
    <name evidence="4" type="ORF">FE374_10780</name>
</gene>
<dbReference type="GO" id="GO:0018580">
    <property type="term" value="F:nitronate monooxygenase activity"/>
    <property type="evidence" value="ECO:0007669"/>
    <property type="project" value="InterPro"/>
</dbReference>
<dbReference type="EMBL" id="CP040915">
    <property type="protein sequence ID" value="QDC25024.1"/>
    <property type="molecule type" value="Genomic_DNA"/>
</dbReference>
<organism evidence="4 5">
    <name type="scientific">Georgenia yuyongxinii</name>
    <dbReference type="NCBI Taxonomy" id="2589797"/>
    <lineage>
        <taxon>Bacteria</taxon>
        <taxon>Bacillati</taxon>
        <taxon>Actinomycetota</taxon>
        <taxon>Actinomycetes</taxon>
        <taxon>Micrococcales</taxon>
        <taxon>Bogoriellaceae</taxon>
        <taxon>Georgenia</taxon>
    </lineage>
</organism>
<dbReference type="AlphaFoldDB" id="A0A5B8C3C8"/>
<dbReference type="OrthoDB" id="7165168at2"/>
<dbReference type="RefSeq" id="WP_139928959.1">
    <property type="nucleotide sequence ID" value="NZ_CP040915.1"/>
</dbReference>
<dbReference type="PANTHER" id="PTHR32332">
    <property type="entry name" value="2-NITROPROPANE DIOXYGENASE"/>
    <property type="match status" value="1"/>
</dbReference>
<dbReference type="CDD" id="cd04730">
    <property type="entry name" value="NPD_like"/>
    <property type="match status" value="1"/>
</dbReference>
<accession>A0A5B8C3C8</accession>
<dbReference type="SUPFAM" id="SSF51412">
    <property type="entry name" value="Inosine monophosphate dehydrogenase (IMPDH)"/>
    <property type="match status" value="1"/>
</dbReference>
<dbReference type="Proteomes" id="UP000314616">
    <property type="component" value="Chromosome"/>
</dbReference>